<sequence>MWRRMFGLFENGRPSETVKQFFRRPFTAYVGCAAPRRRMRFTAGGGCLACLGNGRSPEKQVWSVASPPPHFQTAFCWFKRRRTRASRCVGIGAESK</sequence>
<accession>F2BBS2</accession>
<evidence type="ECO:0000313" key="1">
    <source>
        <dbReference type="EMBL" id="EGF11088.1"/>
    </source>
</evidence>
<protein>
    <submittedName>
        <fullName evidence="1">Uncharacterized protein</fullName>
    </submittedName>
</protein>
<dbReference type="HOGENOM" id="CLU_2356807_0_0_4"/>
<name>F2BBS2_9NEIS</name>
<gene>
    <name evidence="1" type="ORF">HMPREF9123_1177</name>
</gene>
<dbReference type="Proteomes" id="UP000004105">
    <property type="component" value="Unassembled WGS sequence"/>
</dbReference>
<evidence type="ECO:0000313" key="2">
    <source>
        <dbReference type="Proteomes" id="UP000004105"/>
    </source>
</evidence>
<dbReference type="AlphaFoldDB" id="F2BBS2"/>
<keyword evidence="2" id="KW-1185">Reference proteome</keyword>
<proteinExistence type="predicted"/>
<dbReference type="EMBL" id="AFAY01000024">
    <property type="protein sequence ID" value="EGF11088.1"/>
    <property type="molecule type" value="Genomic_DNA"/>
</dbReference>
<reference evidence="1 2" key="1">
    <citation type="submission" date="2011-02" db="EMBL/GenBank/DDBJ databases">
        <authorList>
            <person name="Muzny D."/>
            <person name="Qin X."/>
            <person name="Deng J."/>
            <person name="Jiang H."/>
            <person name="Liu Y."/>
            <person name="Qu J."/>
            <person name="Song X.-Z."/>
            <person name="Zhang L."/>
            <person name="Thornton R."/>
            <person name="Coyle M."/>
            <person name="Francisco L."/>
            <person name="Jackson L."/>
            <person name="Javaid M."/>
            <person name="Korchina V."/>
            <person name="Kovar C."/>
            <person name="Mata R."/>
            <person name="Mathew T."/>
            <person name="Ngo R."/>
            <person name="Nguyen L."/>
            <person name="Nguyen N."/>
            <person name="Okwuonu G."/>
            <person name="Ongeri F."/>
            <person name="Pham C."/>
            <person name="Simmons D."/>
            <person name="Wilczek-Boney K."/>
            <person name="Hale W."/>
            <person name="Jakkamsetti A."/>
            <person name="Pham P."/>
            <person name="Ruth R."/>
            <person name="San Lucas F."/>
            <person name="Warren J."/>
            <person name="Zhang J."/>
            <person name="Zhao Z."/>
            <person name="Zhou C."/>
            <person name="Zhu D."/>
            <person name="Lee S."/>
            <person name="Bess C."/>
            <person name="Blankenburg K."/>
            <person name="Forbes L."/>
            <person name="Fu Q."/>
            <person name="Gubbala S."/>
            <person name="Hirani K."/>
            <person name="Jayaseelan J.C."/>
            <person name="Lara F."/>
            <person name="Munidasa M."/>
            <person name="Palculict T."/>
            <person name="Patil S."/>
            <person name="Pu L.-L."/>
            <person name="Saada N."/>
            <person name="Tang L."/>
            <person name="Weissenberger G."/>
            <person name="Zhu Y."/>
            <person name="Hemphill L."/>
            <person name="Shang Y."/>
            <person name="Youmans B."/>
            <person name="Ayvaz T."/>
            <person name="Ross M."/>
            <person name="Santibanez J."/>
            <person name="Aqrawi P."/>
            <person name="Gross S."/>
            <person name="Joshi V."/>
            <person name="Fowler G."/>
            <person name="Nazareth L."/>
            <person name="Reid J."/>
            <person name="Worley K."/>
            <person name="Petrosino J."/>
            <person name="Highlander S."/>
            <person name="Gibbs R."/>
        </authorList>
    </citation>
    <scope>NUCLEOTIDE SEQUENCE [LARGE SCALE GENOMIC DNA]</scope>
    <source>
        <strain evidence="1 2">ATCC BAA-1200</strain>
    </source>
</reference>
<organism evidence="1 2">
    <name type="scientific">Neisseria bacilliformis ATCC BAA-1200</name>
    <dbReference type="NCBI Taxonomy" id="888742"/>
    <lineage>
        <taxon>Bacteria</taxon>
        <taxon>Pseudomonadati</taxon>
        <taxon>Pseudomonadota</taxon>
        <taxon>Betaproteobacteria</taxon>
        <taxon>Neisseriales</taxon>
        <taxon>Neisseriaceae</taxon>
        <taxon>Neisseria</taxon>
    </lineage>
</organism>
<comment type="caution">
    <text evidence="1">The sequence shown here is derived from an EMBL/GenBank/DDBJ whole genome shotgun (WGS) entry which is preliminary data.</text>
</comment>